<feature type="compositionally biased region" description="Polar residues" evidence="1">
    <location>
        <begin position="93"/>
        <end position="105"/>
    </location>
</feature>
<evidence type="ECO:0000313" key="3">
    <source>
        <dbReference type="Proteomes" id="UP000250235"/>
    </source>
</evidence>
<keyword evidence="3" id="KW-1185">Reference proteome</keyword>
<feature type="region of interest" description="Disordered" evidence="1">
    <location>
        <begin position="85"/>
        <end position="110"/>
    </location>
</feature>
<evidence type="ECO:0000256" key="1">
    <source>
        <dbReference type="SAM" id="MobiDB-lite"/>
    </source>
</evidence>
<accession>A0A2Z7B1V9</accession>
<protein>
    <submittedName>
        <fullName evidence="2">Transducin family protein</fullName>
    </submittedName>
</protein>
<dbReference type="EMBL" id="KV010321">
    <property type="protein sequence ID" value="KZV27744.1"/>
    <property type="molecule type" value="Genomic_DNA"/>
</dbReference>
<gene>
    <name evidence="2" type="ORF">F511_40538</name>
</gene>
<evidence type="ECO:0000313" key="2">
    <source>
        <dbReference type="EMBL" id="KZV27744.1"/>
    </source>
</evidence>
<name>A0A2Z7B1V9_9LAMI</name>
<dbReference type="AlphaFoldDB" id="A0A2Z7B1V9"/>
<sequence length="237" mass="26613">MDSRILSMDSKTFLKNEFNTYKRAFYENMDTMAIKVASSQTSLETSLVRQFTERQLHISSYLDFVKLQLAELVNHLKELGDAKKWEETRSEKSQAGQGKTSSEHSGTLVDDKPAKTSTVLRICPVLLFSSDFTTEPMSTAGLHVSKSVHAGFYVIISVHVSISDRSSRFFQFRLLQLILFRAPAGSATPADPSSRTSRLLTLDLLFFFASDLFQISLFSDPDFSSIIPALLLNLYTT</sequence>
<dbReference type="Proteomes" id="UP000250235">
    <property type="component" value="Unassembled WGS sequence"/>
</dbReference>
<organism evidence="2 3">
    <name type="scientific">Dorcoceras hygrometricum</name>
    <dbReference type="NCBI Taxonomy" id="472368"/>
    <lineage>
        <taxon>Eukaryota</taxon>
        <taxon>Viridiplantae</taxon>
        <taxon>Streptophyta</taxon>
        <taxon>Embryophyta</taxon>
        <taxon>Tracheophyta</taxon>
        <taxon>Spermatophyta</taxon>
        <taxon>Magnoliopsida</taxon>
        <taxon>eudicotyledons</taxon>
        <taxon>Gunneridae</taxon>
        <taxon>Pentapetalae</taxon>
        <taxon>asterids</taxon>
        <taxon>lamiids</taxon>
        <taxon>Lamiales</taxon>
        <taxon>Gesneriaceae</taxon>
        <taxon>Didymocarpoideae</taxon>
        <taxon>Trichosporeae</taxon>
        <taxon>Loxocarpinae</taxon>
        <taxon>Dorcoceras</taxon>
    </lineage>
</organism>
<reference evidence="2 3" key="1">
    <citation type="journal article" date="2015" name="Proc. Natl. Acad. Sci. U.S.A.">
        <title>The resurrection genome of Boea hygrometrica: A blueprint for survival of dehydration.</title>
        <authorList>
            <person name="Xiao L."/>
            <person name="Yang G."/>
            <person name="Zhang L."/>
            <person name="Yang X."/>
            <person name="Zhao S."/>
            <person name="Ji Z."/>
            <person name="Zhou Q."/>
            <person name="Hu M."/>
            <person name="Wang Y."/>
            <person name="Chen M."/>
            <person name="Xu Y."/>
            <person name="Jin H."/>
            <person name="Xiao X."/>
            <person name="Hu G."/>
            <person name="Bao F."/>
            <person name="Hu Y."/>
            <person name="Wan P."/>
            <person name="Li L."/>
            <person name="Deng X."/>
            <person name="Kuang T."/>
            <person name="Xiang C."/>
            <person name="Zhu J.K."/>
            <person name="Oliver M.J."/>
            <person name="He Y."/>
        </authorList>
    </citation>
    <scope>NUCLEOTIDE SEQUENCE [LARGE SCALE GENOMIC DNA]</scope>
    <source>
        <strain evidence="3">cv. XS01</strain>
    </source>
</reference>
<proteinExistence type="predicted"/>